<feature type="transmembrane region" description="Helical" evidence="3">
    <location>
        <begin position="89"/>
        <end position="113"/>
    </location>
</feature>
<dbReference type="InterPro" id="IPR007484">
    <property type="entry name" value="Peptidase_M28"/>
</dbReference>
<dbReference type="PANTHER" id="PTHR10404:SF46">
    <property type="entry name" value="VACUOLAR PROTEIN SORTING-ASSOCIATED PROTEIN 70"/>
    <property type="match status" value="1"/>
</dbReference>
<feature type="region of interest" description="Disordered" evidence="2">
    <location>
        <begin position="352"/>
        <end position="385"/>
    </location>
</feature>
<keyword evidence="3" id="KW-0472">Membrane</keyword>
<dbReference type="SUPFAM" id="SSF47672">
    <property type="entry name" value="Transferrin receptor-like dimerisation domain"/>
    <property type="match status" value="1"/>
</dbReference>
<gene>
    <name evidence="6" type="ORF">BCR42DRAFT_452318</name>
</gene>
<dbReference type="InterPro" id="IPR007365">
    <property type="entry name" value="TFR-like_dimer_dom"/>
</dbReference>
<dbReference type="EMBL" id="MCGE01000014">
    <property type="protein sequence ID" value="ORZ14559.1"/>
    <property type="molecule type" value="Genomic_DNA"/>
</dbReference>
<evidence type="ECO:0000256" key="1">
    <source>
        <dbReference type="ARBA" id="ARBA00005634"/>
    </source>
</evidence>
<dbReference type="Pfam" id="PF04253">
    <property type="entry name" value="TFR_dimer"/>
    <property type="match status" value="1"/>
</dbReference>
<feature type="domain" description="Peptidase M28" evidence="5">
    <location>
        <begin position="452"/>
        <end position="548"/>
    </location>
</feature>
<feature type="compositionally biased region" description="Polar residues" evidence="2">
    <location>
        <begin position="62"/>
        <end position="75"/>
    </location>
</feature>
<dbReference type="Pfam" id="PF04389">
    <property type="entry name" value="Peptidase_M28"/>
    <property type="match status" value="1"/>
</dbReference>
<dbReference type="Gene3D" id="3.40.630.10">
    <property type="entry name" value="Zn peptidases"/>
    <property type="match status" value="1"/>
</dbReference>
<accession>A0A1X2IDG7</accession>
<feature type="compositionally biased region" description="Polar residues" evidence="2">
    <location>
        <begin position="358"/>
        <end position="375"/>
    </location>
</feature>
<dbReference type="Gene3D" id="3.50.30.30">
    <property type="match status" value="1"/>
</dbReference>
<name>A0A1X2IDG7_9FUNG</name>
<dbReference type="InterPro" id="IPR046450">
    <property type="entry name" value="PA_dom_sf"/>
</dbReference>
<evidence type="ECO:0000256" key="2">
    <source>
        <dbReference type="SAM" id="MobiDB-lite"/>
    </source>
</evidence>
<keyword evidence="3" id="KW-0812">Transmembrane</keyword>
<reference evidence="6 7" key="1">
    <citation type="submission" date="2016-07" db="EMBL/GenBank/DDBJ databases">
        <title>Pervasive Adenine N6-methylation of Active Genes in Fungi.</title>
        <authorList>
            <consortium name="DOE Joint Genome Institute"/>
            <person name="Mondo S.J."/>
            <person name="Dannebaum R.O."/>
            <person name="Kuo R.C."/>
            <person name="Labutti K."/>
            <person name="Haridas S."/>
            <person name="Kuo A."/>
            <person name="Salamov A."/>
            <person name="Ahrendt S.R."/>
            <person name="Lipzen A."/>
            <person name="Sullivan W."/>
            <person name="Andreopoulos W.B."/>
            <person name="Clum A."/>
            <person name="Lindquist E."/>
            <person name="Daum C."/>
            <person name="Ramamoorthy G.K."/>
            <person name="Gryganskyi A."/>
            <person name="Culley D."/>
            <person name="Magnuson J.K."/>
            <person name="James T.Y."/>
            <person name="O'Malley M.A."/>
            <person name="Stajich J.E."/>
            <person name="Spatafora J.W."/>
            <person name="Visel A."/>
            <person name="Grigoriev I.V."/>
        </authorList>
    </citation>
    <scope>NUCLEOTIDE SEQUENCE [LARGE SCALE GENOMIC DNA]</scope>
    <source>
        <strain evidence="6 7">NRRL 1336</strain>
    </source>
</reference>
<dbReference type="Gene3D" id="1.20.930.40">
    <property type="entry name" value="Transferrin receptor-like, dimerisation domain"/>
    <property type="match status" value="1"/>
</dbReference>
<protein>
    <submittedName>
        <fullName evidence="6">Uncharacterized protein</fullName>
    </submittedName>
</protein>
<dbReference type="STRING" id="90262.A0A1X2IDG7"/>
<evidence type="ECO:0000256" key="3">
    <source>
        <dbReference type="SAM" id="Phobius"/>
    </source>
</evidence>
<sequence length="856" mass="95551">MKQVNFKEQQQKKNKNSNNGYQSIQQPLLSPHDLEEKRYTQQQQNQRQRRLQQPLQVRNNNAMVSNDHSGPSSAIRSARRHHEADHRTILKLFLSTCFILTVLFLFNRFLYLWSYVHESLPIQDAAAFIKEIPSTEHINDFIKTYATQRLAGTEQDQALAQWTLAQWQEMGLMDSHMETFYPTLNQPSYHRLSILHDNTSTQPILEHNRLQQQQSSSSIPPPFHGYSANGNVTGRVVYVNYGQVNDYRYLETQGVNFTGTIALIRQDGSGSGGSDSSKSGLAAVGTQIALAEQHGCIGALIYADPGDEDGPAKKWNAHGEPEQAYPLGPWRPPTSVPQASVMNMAFMVGDPWSPGAPTKNTTTVPPSPSPGQGNDENPRDAAYSLPNIPSLPLSWEQAIPLLQLTHGRGVPANVNWVGGDHVNHTIDFSSGPSLVSVELVNINSYQAKPISNVIARIVGQKESNRAIVLGCQRDAWSSSGVVESASSSAIMHELIRTLGLLLQQGWRPRRSIILASWDASSYGAVGSTEWAELHQDWIAKEVIAYIDVGSVFGQDFNAQGSPLLHRLLYQVTQDVLDPHQNQGTIFDSWKKRRQAAFGSDGQANKHNASKRLQQHGGSTKNIDIDDPYHPLTLVDPLMVNDDGSSFFHHLGVSTLSLQFKSDHFGGANSEQDNLDWMKRFGDSTFAYHQTMVRVIGLLTLQLSSERLLPMHPLDYTALLLQYADDLSAEQGCQTLPALTTSLLILQSTSVIFDHLTAKCQHQLDKKKHYSKKLKRHIRQYNQAMLEFERSLIDPLGLPGREWYKHAVYGPHPDHPASPLMFPSIAQAMHEERPVFTRQMEERVAAMIMGANGALKT</sequence>
<keyword evidence="7" id="KW-1185">Reference proteome</keyword>
<feature type="region of interest" description="Disordered" evidence="2">
    <location>
        <begin position="1"/>
        <end position="79"/>
    </location>
</feature>
<dbReference type="FunFam" id="3.40.630.10:FF:000101">
    <property type="entry name" value="N-acetylated alpha-linked acidic dipeptidase like 1"/>
    <property type="match status" value="1"/>
</dbReference>
<organism evidence="6 7">
    <name type="scientific">Absidia repens</name>
    <dbReference type="NCBI Taxonomy" id="90262"/>
    <lineage>
        <taxon>Eukaryota</taxon>
        <taxon>Fungi</taxon>
        <taxon>Fungi incertae sedis</taxon>
        <taxon>Mucoromycota</taxon>
        <taxon>Mucoromycotina</taxon>
        <taxon>Mucoromycetes</taxon>
        <taxon>Mucorales</taxon>
        <taxon>Cunninghamellaceae</taxon>
        <taxon>Absidia</taxon>
    </lineage>
</organism>
<keyword evidence="3" id="KW-1133">Transmembrane helix</keyword>
<dbReference type="Proteomes" id="UP000193560">
    <property type="component" value="Unassembled WGS sequence"/>
</dbReference>
<dbReference type="GO" id="GO:0004180">
    <property type="term" value="F:carboxypeptidase activity"/>
    <property type="evidence" value="ECO:0007669"/>
    <property type="project" value="TreeGrafter"/>
</dbReference>
<dbReference type="InterPro" id="IPR036757">
    <property type="entry name" value="TFR-like_dimer_dom_sf"/>
</dbReference>
<dbReference type="PANTHER" id="PTHR10404">
    <property type="entry name" value="N-ACETYLATED-ALPHA-LINKED ACIDIC DIPEPTIDASE"/>
    <property type="match status" value="1"/>
</dbReference>
<feature type="domain" description="Transferrin receptor-like dimerisation" evidence="4">
    <location>
        <begin position="736"/>
        <end position="854"/>
    </location>
</feature>
<dbReference type="SUPFAM" id="SSF53187">
    <property type="entry name" value="Zn-dependent exopeptidases"/>
    <property type="match status" value="1"/>
</dbReference>
<evidence type="ECO:0000259" key="4">
    <source>
        <dbReference type="Pfam" id="PF04253"/>
    </source>
</evidence>
<comment type="similarity">
    <text evidence="1">Belongs to the peptidase M28 family. M28B subfamily.</text>
</comment>
<feature type="compositionally biased region" description="Low complexity" evidence="2">
    <location>
        <begin position="41"/>
        <end position="61"/>
    </location>
</feature>
<evidence type="ECO:0000313" key="6">
    <source>
        <dbReference type="EMBL" id="ORZ14559.1"/>
    </source>
</evidence>
<evidence type="ECO:0000313" key="7">
    <source>
        <dbReference type="Proteomes" id="UP000193560"/>
    </source>
</evidence>
<evidence type="ECO:0000259" key="5">
    <source>
        <dbReference type="Pfam" id="PF04389"/>
    </source>
</evidence>
<dbReference type="InterPro" id="IPR039373">
    <property type="entry name" value="Peptidase_M28B"/>
</dbReference>
<dbReference type="AlphaFoldDB" id="A0A1X2IDG7"/>
<dbReference type="OrthoDB" id="5841748at2759"/>
<dbReference type="SUPFAM" id="SSF52025">
    <property type="entry name" value="PA domain"/>
    <property type="match status" value="1"/>
</dbReference>
<comment type="caution">
    <text evidence="6">The sequence shown here is derived from an EMBL/GenBank/DDBJ whole genome shotgun (WGS) entry which is preliminary data.</text>
</comment>
<proteinExistence type="inferred from homology"/>
<feature type="region of interest" description="Disordered" evidence="2">
    <location>
        <begin position="311"/>
        <end position="332"/>
    </location>
</feature>